<sequence length="76" mass="8092">MTISVMVAESVTLSSARSVPSASSGSDHWLSAARVAITGVRSWAWTLGAISPAHTSRTALNSGQQTRRQQHEKDDV</sequence>
<accession>A0ABQ2YIB6</accession>
<evidence type="ECO:0000256" key="1">
    <source>
        <dbReference type="SAM" id="MobiDB-lite"/>
    </source>
</evidence>
<dbReference type="Proteomes" id="UP000653056">
    <property type="component" value="Unassembled WGS sequence"/>
</dbReference>
<feature type="region of interest" description="Disordered" evidence="1">
    <location>
        <begin position="56"/>
        <end position="76"/>
    </location>
</feature>
<evidence type="ECO:0000313" key="3">
    <source>
        <dbReference type="Proteomes" id="UP000653056"/>
    </source>
</evidence>
<dbReference type="EMBL" id="BMXS01000002">
    <property type="protein sequence ID" value="GGX82991.1"/>
    <property type="molecule type" value="Genomic_DNA"/>
</dbReference>
<feature type="compositionally biased region" description="Polar residues" evidence="1">
    <location>
        <begin position="56"/>
        <end position="67"/>
    </location>
</feature>
<organism evidence="2 3">
    <name type="scientific">Litchfieldella qijiaojingensis</name>
    <dbReference type="NCBI Taxonomy" id="980347"/>
    <lineage>
        <taxon>Bacteria</taxon>
        <taxon>Pseudomonadati</taxon>
        <taxon>Pseudomonadota</taxon>
        <taxon>Gammaproteobacteria</taxon>
        <taxon>Oceanospirillales</taxon>
        <taxon>Halomonadaceae</taxon>
        <taxon>Litchfieldella</taxon>
    </lineage>
</organism>
<keyword evidence="3" id="KW-1185">Reference proteome</keyword>
<protein>
    <submittedName>
        <fullName evidence="2">Uncharacterized protein</fullName>
    </submittedName>
</protein>
<evidence type="ECO:0000313" key="2">
    <source>
        <dbReference type="EMBL" id="GGX82991.1"/>
    </source>
</evidence>
<name>A0ABQ2YIB6_9GAMM</name>
<reference evidence="3" key="1">
    <citation type="journal article" date="2019" name="Int. J. Syst. Evol. Microbiol.">
        <title>The Global Catalogue of Microorganisms (GCM) 10K type strain sequencing project: providing services to taxonomists for standard genome sequencing and annotation.</title>
        <authorList>
            <consortium name="The Broad Institute Genomics Platform"/>
            <consortium name="The Broad Institute Genome Sequencing Center for Infectious Disease"/>
            <person name="Wu L."/>
            <person name="Ma J."/>
        </authorList>
    </citation>
    <scope>NUCLEOTIDE SEQUENCE [LARGE SCALE GENOMIC DNA]</scope>
    <source>
        <strain evidence="3">KCTC 22228</strain>
    </source>
</reference>
<proteinExistence type="predicted"/>
<gene>
    <name evidence="2" type="ORF">GCM10007160_08170</name>
</gene>
<comment type="caution">
    <text evidence="2">The sequence shown here is derived from an EMBL/GenBank/DDBJ whole genome shotgun (WGS) entry which is preliminary data.</text>
</comment>